<organism evidence="9 10">
    <name type="scientific">Nocardia jiangxiensis</name>
    <dbReference type="NCBI Taxonomy" id="282685"/>
    <lineage>
        <taxon>Bacteria</taxon>
        <taxon>Bacillati</taxon>
        <taxon>Actinomycetota</taxon>
        <taxon>Actinomycetes</taxon>
        <taxon>Mycobacteriales</taxon>
        <taxon>Nocardiaceae</taxon>
        <taxon>Nocardia</taxon>
    </lineage>
</organism>
<dbReference type="PANTHER" id="PTHR30151:SF38">
    <property type="entry name" value="ALIPHATIC SULFONATES TRANSPORT PERMEASE PROTEIN SSUC-RELATED"/>
    <property type="match status" value="1"/>
</dbReference>
<evidence type="ECO:0000256" key="3">
    <source>
        <dbReference type="ARBA" id="ARBA00022475"/>
    </source>
</evidence>
<accession>A0ABW6S6R2</accession>
<proteinExistence type="inferred from homology"/>
<evidence type="ECO:0000313" key="9">
    <source>
        <dbReference type="EMBL" id="MFF3571975.1"/>
    </source>
</evidence>
<dbReference type="PANTHER" id="PTHR30151">
    <property type="entry name" value="ALKANE SULFONATE ABC TRANSPORTER-RELATED, MEMBRANE SUBUNIT"/>
    <property type="match status" value="1"/>
</dbReference>
<protein>
    <submittedName>
        <fullName evidence="9">ABC transporter permease</fullName>
    </submittedName>
</protein>
<sequence length="266" mass="28791">MPTENLNSGRLRGVSKFRFGLRVLIPVLVLLAWQLSSSAAAEAGFQLPSPTDVIAAFGELWSSGDLQRAIAASLSRAGTGLAFGLIIGLVLGVLNGLFRISEELFDSTMQIIRIIPFIAVVPLFVVWFGIGEDMKIILIALACSFPVYINTYSAVRQVDRKLTEVGRTFALSRTQIILQIVLPAALPTILVGVRYAMSTSLLALIVAEQVNSKNGIGQIIYLASNSLRIDLIMAGIITYAVLGILIDVAMRLIERFAMPWSEAGKL</sequence>
<comment type="subcellular location">
    <subcellularLocation>
        <location evidence="1 7">Cell membrane</location>
        <topology evidence="1 7">Multi-pass membrane protein</topology>
    </subcellularLocation>
</comment>
<feature type="transmembrane region" description="Helical" evidence="7">
    <location>
        <begin position="136"/>
        <end position="155"/>
    </location>
</feature>
<evidence type="ECO:0000256" key="5">
    <source>
        <dbReference type="ARBA" id="ARBA00022989"/>
    </source>
</evidence>
<feature type="transmembrane region" description="Helical" evidence="7">
    <location>
        <begin position="231"/>
        <end position="250"/>
    </location>
</feature>
<feature type="transmembrane region" description="Helical" evidence="7">
    <location>
        <begin position="80"/>
        <end position="98"/>
    </location>
</feature>
<dbReference type="PROSITE" id="PS50928">
    <property type="entry name" value="ABC_TM1"/>
    <property type="match status" value="1"/>
</dbReference>
<reference evidence="9 10" key="1">
    <citation type="submission" date="2024-10" db="EMBL/GenBank/DDBJ databases">
        <title>The Natural Products Discovery Center: Release of the First 8490 Sequenced Strains for Exploring Actinobacteria Biosynthetic Diversity.</title>
        <authorList>
            <person name="Kalkreuter E."/>
            <person name="Kautsar S.A."/>
            <person name="Yang D."/>
            <person name="Bader C.D."/>
            <person name="Teijaro C.N."/>
            <person name="Fluegel L."/>
            <person name="Davis C.M."/>
            <person name="Simpson J.R."/>
            <person name="Lauterbach L."/>
            <person name="Steele A.D."/>
            <person name="Gui C."/>
            <person name="Meng S."/>
            <person name="Li G."/>
            <person name="Viehrig K."/>
            <person name="Ye F."/>
            <person name="Su P."/>
            <person name="Kiefer A.F."/>
            <person name="Nichols A."/>
            <person name="Cepeda A.J."/>
            <person name="Yan W."/>
            <person name="Fan B."/>
            <person name="Jiang Y."/>
            <person name="Adhikari A."/>
            <person name="Zheng C.-J."/>
            <person name="Schuster L."/>
            <person name="Cowan T.M."/>
            <person name="Smanski M.J."/>
            <person name="Chevrette M.G."/>
            <person name="De Carvalho L.P.S."/>
            <person name="Shen B."/>
        </authorList>
    </citation>
    <scope>NUCLEOTIDE SEQUENCE [LARGE SCALE GENOMIC DNA]</scope>
    <source>
        <strain evidence="9 10">NPDC002593</strain>
    </source>
</reference>
<evidence type="ECO:0000256" key="2">
    <source>
        <dbReference type="ARBA" id="ARBA00022448"/>
    </source>
</evidence>
<gene>
    <name evidence="9" type="ORF">ACFYXQ_29760</name>
</gene>
<comment type="similarity">
    <text evidence="7">Belongs to the binding-protein-dependent transport system permease family.</text>
</comment>
<dbReference type="Pfam" id="PF00528">
    <property type="entry name" value="BPD_transp_1"/>
    <property type="match status" value="1"/>
</dbReference>
<evidence type="ECO:0000256" key="4">
    <source>
        <dbReference type="ARBA" id="ARBA00022692"/>
    </source>
</evidence>
<dbReference type="CDD" id="cd06261">
    <property type="entry name" value="TM_PBP2"/>
    <property type="match status" value="1"/>
</dbReference>
<keyword evidence="5 7" id="KW-1133">Transmembrane helix</keyword>
<feature type="transmembrane region" description="Helical" evidence="7">
    <location>
        <begin position="176"/>
        <end position="197"/>
    </location>
</feature>
<dbReference type="EMBL" id="JBIAQY010000011">
    <property type="protein sequence ID" value="MFF3571975.1"/>
    <property type="molecule type" value="Genomic_DNA"/>
</dbReference>
<comment type="caution">
    <text evidence="9">The sequence shown here is derived from an EMBL/GenBank/DDBJ whole genome shotgun (WGS) entry which is preliminary data.</text>
</comment>
<dbReference type="RefSeq" id="WP_387405680.1">
    <property type="nucleotide sequence ID" value="NZ_JBIAQY010000011.1"/>
</dbReference>
<keyword evidence="3" id="KW-1003">Cell membrane</keyword>
<keyword evidence="2 7" id="KW-0813">Transport</keyword>
<feature type="domain" description="ABC transmembrane type-1" evidence="8">
    <location>
        <begin position="70"/>
        <end position="250"/>
    </location>
</feature>
<dbReference type="Proteomes" id="UP001601992">
    <property type="component" value="Unassembled WGS sequence"/>
</dbReference>
<evidence type="ECO:0000256" key="1">
    <source>
        <dbReference type="ARBA" id="ARBA00004651"/>
    </source>
</evidence>
<dbReference type="SUPFAM" id="SSF161098">
    <property type="entry name" value="MetI-like"/>
    <property type="match status" value="1"/>
</dbReference>
<evidence type="ECO:0000256" key="7">
    <source>
        <dbReference type="RuleBase" id="RU363032"/>
    </source>
</evidence>
<keyword evidence="10" id="KW-1185">Reference proteome</keyword>
<evidence type="ECO:0000256" key="6">
    <source>
        <dbReference type="ARBA" id="ARBA00023136"/>
    </source>
</evidence>
<dbReference type="InterPro" id="IPR000515">
    <property type="entry name" value="MetI-like"/>
</dbReference>
<evidence type="ECO:0000259" key="8">
    <source>
        <dbReference type="PROSITE" id="PS50928"/>
    </source>
</evidence>
<keyword evidence="6 7" id="KW-0472">Membrane</keyword>
<name>A0ABW6S6R2_9NOCA</name>
<dbReference type="InterPro" id="IPR035906">
    <property type="entry name" value="MetI-like_sf"/>
</dbReference>
<feature type="transmembrane region" description="Helical" evidence="7">
    <location>
        <begin position="110"/>
        <end position="130"/>
    </location>
</feature>
<keyword evidence="4 7" id="KW-0812">Transmembrane</keyword>
<dbReference type="Gene3D" id="1.10.3720.10">
    <property type="entry name" value="MetI-like"/>
    <property type="match status" value="1"/>
</dbReference>
<evidence type="ECO:0000313" key="10">
    <source>
        <dbReference type="Proteomes" id="UP001601992"/>
    </source>
</evidence>